<name>T5AL55_OPHSC</name>
<feature type="compositionally biased region" description="Low complexity" evidence="1">
    <location>
        <begin position="17"/>
        <end position="29"/>
    </location>
</feature>
<evidence type="ECO:0000313" key="2">
    <source>
        <dbReference type="EMBL" id="EQL02497.1"/>
    </source>
</evidence>
<protein>
    <submittedName>
        <fullName evidence="2">Uncharacterized protein</fullName>
    </submittedName>
</protein>
<feature type="region of interest" description="Disordered" evidence="1">
    <location>
        <begin position="80"/>
        <end position="104"/>
    </location>
</feature>
<accession>T5AL55</accession>
<dbReference type="Proteomes" id="UP000019374">
    <property type="component" value="Unassembled WGS sequence"/>
</dbReference>
<dbReference type="HOGENOM" id="CLU_1750243_0_0_1"/>
<sequence length="149" mass="15715">MHFFWVSIPNPGDPRISSTSQTTRQATRSVGNGTEYTEKEQGQPIGGFSVEDFHRAAHAYTAAKGDYVLQLPNLASGLEAPGGVGGSQSSGGCRASGSPHIPAASNATEVVLPCARAGGGTCSRTWRRSSWRRGRRSCCGYGRRSSPSQ</sequence>
<gene>
    <name evidence="2" type="ORF">OCS_01792</name>
</gene>
<evidence type="ECO:0000256" key="1">
    <source>
        <dbReference type="SAM" id="MobiDB-lite"/>
    </source>
</evidence>
<feature type="region of interest" description="Disordered" evidence="1">
    <location>
        <begin position="11"/>
        <end position="46"/>
    </location>
</feature>
<feature type="compositionally biased region" description="Gly residues" evidence="1">
    <location>
        <begin position="80"/>
        <end position="89"/>
    </location>
</feature>
<evidence type="ECO:0000313" key="3">
    <source>
        <dbReference type="Proteomes" id="UP000019374"/>
    </source>
</evidence>
<reference evidence="2 3" key="1">
    <citation type="journal article" date="2013" name="Chin. Sci. Bull.">
        <title>Genome survey uncovers the secrets of sex and lifestyle in caterpillar fungus.</title>
        <authorList>
            <person name="Hu X."/>
            <person name="Zhang Y."/>
            <person name="Xiao G."/>
            <person name="Zheng P."/>
            <person name="Xia Y."/>
            <person name="Zhang X."/>
            <person name="St Leger R.J."/>
            <person name="Liu X."/>
            <person name="Wang C."/>
        </authorList>
    </citation>
    <scope>NUCLEOTIDE SEQUENCE [LARGE SCALE GENOMIC DNA]</scope>
    <source>
        <strain evidence="3">Co18 / CGMCC 3.14243</strain>
        <tissue evidence="2">Fruit-body</tissue>
    </source>
</reference>
<dbReference type="AlphaFoldDB" id="T5AL55"/>
<dbReference type="EMBL" id="KE652303">
    <property type="protein sequence ID" value="EQL02497.1"/>
    <property type="molecule type" value="Genomic_DNA"/>
</dbReference>
<proteinExistence type="predicted"/>
<organism evidence="2 3">
    <name type="scientific">Ophiocordyceps sinensis (strain Co18 / CGMCC 3.14243)</name>
    <name type="common">Yarsagumba caterpillar fungus</name>
    <name type="synonym">Hirsutella sinensis</name>
    <dbReference type="NCBI Taxonomy" id="911162"/>
    <lineage>
        <taxon>Eukaryota</taxon>
        <taxon>Fungi</taxon>
        <taxon>Dikarya</taxon>
        <taxon>Ascomycota</taxon>
        <taxon>Pezizomycotina</taxon>
        <taxon>Sordariomycetes</taxon>
        <taxon>Hypocreomycetidae</taxon>
        <taxon>Hypocreales</taxon>
        <taxon>Ophiocordycipitaceae</taxon>
        <taxon>Ophiocordyceps</taxon>
    </lineage>
</organism>